<evidence type="ECO:0000313" key="2">
    <source>
        <dbReference type="EMBL" id="RKS72746.1"/>
    </source>
</evidence>
<protein>
    <recommendedName>
        <fullName evidence="4">Integral membrane protein</fullName>
    </recommendedName>
</protein>
<organism evidence="2 3">
    <name type="scientific">Motilibacter peucedani</name>
    <dbReference type="NCBI Taxonomy" id="598650"/>
    <lineage>
        <taxon>Bacteria</taxon>
        <taxon>Bacillati</taxon>
        <taxon>Actinomycetota</taxon>
        <taxon>Actinomycetes</taxon>
        <taxon>Motilibacterales</taxon>
        <taxon>Motilibacteraceae</taxon>
        <taxon>Motilibacter</taxon>
    </lineage>
</organism>
<keyword evidence="1" id="KW-1133">Transmembrane helix</keyword>
<reference evidence="2 3" key="1">
    <citation type="submission" date="2018-10" db="EMBL/GenBank/DDBJ databases">
        <title>Genomic Encyclopedia of Archaeal and Bacterial Type Strains, Phase II (KMG-II): from individual species to whole genera.</title>
        <authorList>
            <person name="Goeker M."/>
        </authorList>
    </citation>
    <scope>NUCLEOTIDE SEQUENCE [LARGE SCALE GENOMIC DNA]</scope>
    <source>
        <strain evidence="2 3">RP-AC37</strain>
    </source>
</reference>
<dbReference type="EMBL" id="RBWV01000013">
    <property type="protein sequence ID" value="RKS72746.1"/>
    <property type="molecule type" value="Genomic_DNA"/>
</dbReference>
<dbReference type="Proteomes" id="UP000281955">
    <property type="component" value="Unassembled WGS sequence"/>
</dbReference>
<sequence length="92" mass="9407">MDTGDGLEPASAARRTRLLWLVAAAEALTLAVLLVNLVTLHVEPVAQAVGPLHGLLYVSGVALAWHSPLSLRLKAAAVVPVVGAVLAAVAQD</sequence>
<dbReference type="InParanoid" id="A0A420XN90"/>
<gene>
    <name evidence="2" type="ORF">CLV35_2995</name>
</gene>
<keyword evidence="3" id="KW-1185">Reference proteome</keyword>
<evidence type="ECO:0000313" key="3">
    <source>
        <dbReference type="Proteomes" id="UP000281955"/>
    </source>
</evidence>
<keyword evidence="1" id="KW-0812">Transmembrane</keyword>
<comment type="caution">
    <text evidence="2">The sequence shown here is derived from an EMBL/GenBank/DDBJ whole genome shotgun (WGS) entry which is preliminary data.</text>
</comment>
<evidence type="ECO:0008006" key="4">
    <source>
        <dbReference type="Google" id="ProtNLM"/>
    </source>
</evidence>
<name>A0A420XN90_9ACTN</name>
<evidence type="ECO:0000256" key="1">
    <source>
        <dbReference type="SAM" id="Phobius"/>
    </source>
</evidence>
<dbReference type="RefSeq" id="WP_121194248.1">
    <property type="nucleotide sequence ID" value="NZ_RBWV01000013.1"/>
</dbReference>
<proteinExistence type="predicted"/>
<keyword evidence="1" id="KW-0472">Membrane</keyword>
<accession>A0A420XN90</accession>
<dbReference type="AlphaFoldDB" id="A0A420XN90"/>
<feature type="transmembrane region" description="Helical" evidence="1">
    <location>
        <begin position="18"/>
        <end position="39"/>
    </location>
</feature>
<feature type="transmembrane region" description="Helical" evidence="1">
    <location>
        <begin position="71"/>
        <end position="90"/>
    </location>
</feature>